<evidence type="ECO:0000313" key="1">
    <source>
        <dbReference type="EMBL" id="PKI33709.1"/>
    </source>
</evidence>
<keyword evidence="2" id="KW-1185">Reference proteome</keyword>
<organism evidence="1 2">
    <name type="scientific">Punica granatum</name>
    <name type="common">Pomegranate</name>
    <dbReference type="NCBI Taxonomy" id="22663"/>
    <lineage>
        <taxon>Eukaryota</taxon>
        <taxon>Viridiplantae</taxon>
        <taxon>Streptophyta</taxon>
        <taxon>Embryophyta</taxon>
        <taxon>Tracheophyta</taxon>
        <taxon>Spermatophyta</taxon>
        <taxon>Magnoliopsida</taxon>
        <taxon>eudicotyledons</taxon>
        <taxon>Gunneridae</taxon>
        <taxon>Pentapetalae</taxon>
        <taxon>rosids</taxon>
        <taxon>malvids</taxon>
        <taxon>Myrtales</taxon>
        <taxon>Lythraceae</taxon>
        <taxon>Punica</taxon>
    </lineage>
</organism>
<evidence type="ECO:0000313" key="2">
    <source>
        <dbReference type="Proteomes" id="UP000233551"/>
    </source>
</evidence>
<reference evidence="1 2" key="1">
    <citation type="submission" date="2017-11" db="EMBL/GenBank/DDBJ databases">
        <title>De-novo sequencing of pomegranate (Punica granatum L.) genome.</title>
        <authorList>
            <person name="Akparov Z."/>
            <person name="Amiraslanov A."/>
            <person name="Hajiyeva S."/>
            <person name="Abbasov M."/>
            <person name="Kaur K."/>
            <person name="Hamwieh A."/>
            <person name="Solovyev V."/>
            <person name="Salamov A."/>
            <person name="Braich B."/>
            <person name="Kosarev P."/>
            <person name="Mahmoud A."/>
            <person name="Hajiyev E."/>
            <person name="Babayeva S."/>
            <person name="Izzatullayeva V."/>
            <person name="Mammadov A."/>
            <person name="Mammadov A."/>
            <person name="Sharifova S."/>
            <person name="Ojaghi J."/>
            <person name="Eynullazada K."/>
            <person name="Bayramov B."/>
            <person name="Abdulazimova A."/>
            <person name="Shahmuradov I."/>
        </authorList>
    </citation>
    <scope>NUCLEOTIDE SEQUENCE [LARGE SCALE GENOMIC DNA]</scope>
    <source>
        <strain evidence="2">cv. AG2017</strain>
        <tissue evidence="1">Leaf</tissue>
    </source>
</reference>
<protein>
    <submittedName>
        <fullName evidence="1">Uncharacterized protein</fullName>
    </submittedName>
</protein>
<gene>
    <name evidence="1" type="ORF">CRG98_045901</name>
</gene>
<name>A0A2I0HPQ9_PUNGR</name>
<dbReference type="AlphaFoldDB" id="A0A2I0HPQ9"/>
<accession>A0A2I0HPQ9</accession>
<dbReference type="EMBL" id="PGOL01006417">
    <property type="protein sequence ID" value="PKI33709.1"/>
    <property type="molecule type" value="Genomic_DNA"/>
</dbReference>
<dbReference type="Proteomes" id="UP000233551">
    <property type="component" value="Unassembled WGS sequence"/>
</dbReference>
<comment type="caution">
    <text evidence="1">The sequence shown here is derived from an EMBL/GenBank/DDBJ whole genome shotgun (WGS) entry which is preliminary data.</text>
</comment>
<sequence>MVVRIAIRIVESYDSTIQGVTDSDSTGPESAQAQAQAQKRAEAQLYVRSSIGKINDRESYNDRFEPFVETNTRMSPKEAFFVRKRRVSIAECIGRI</sequence>
<proteinExistence type="predicted"/>